<evidence type="ECO:0000259" key="2">
    <source>
        <dbReference type="PROSITE" id="PS50181"/>
    </source>
</evidence>
<gene>
    <name evidence="3" type="primary">LOC123160827</name>
</gene>
<reference evidence="3" key="2">
    <citation type="submission" date="2018-10" db="UniProtKB">
        <authorList>
            <consortium name="EnsemblPlants"/>
        </authorList>
    </citation>
    <scope>IDENTIFICATION</scope>
</reference>
<dbReference type="Gramene" id="TraesJAG7B03G04065270.1">
    <property type="protein sequence ID" value="TraesJAG7B03G04065270.1"/>
    <property type="gene ID" value="TraesJAG7B03G04065270"/>
</dbReference>
<dbReference type="InterPro" id="IPR055411">
    <property type="entry name" value="LRR_FXL15/At3g58940/PEG3-like"/>
</dbReference>
<accession>A0A3B6SGE2</accession>
<dbReference type="STRING" id="4565.A0A3B6SGE2"/>
<evidence type="ECO:0000313" key="3">
    <source>
        <dbReference type="EnsemblPlants" id="TraesCS7B02G098400.1"/>
    </source>
</evidence>
<dbReference type="OMA" id="EAKDYYH"/>
<dbReference type="Gramene" id="TraesCS7B03G0258800.1">
    <property type="protein sequence ID" value="TraesCS7B03G0258800.1.CDS"/>
    <property type="gene ID" value="TraesCS7B03G0258800"/>
</dbReference>
<dbReference type="Gramene" id="TraesCLE_scaffold_097256_01G000200.1">
    <property type="protein sequence ID" value="TraesCLE_scaffold_097256_01G000200.1"/>
    <property type="gene ID" value="TraesCLE_scaffold_097256_01G000200"/>
</dbReference>
<dbReference type="Gramene" id="TraesCS7B02G098400.1">
    <property type="protein sequence ID" value="TraesCS7B02G098400.1"/>
    <property type="gene ID" value="TraesCS7B02G098400"/>
</dbReference>
<dbReference type="Gene3D" id="1.20.1280.50">
    <property type="match status" value="1"/>
</dbReference>
<dbReference type="SUPFAM" id="SSF81383">
    <property type="entry name" value="F-box domain"/>
    <property type="match status" value="1"/>
</dbReference>
<dbReference type="KEGG" id="taes:123160827"/>
<dbReference type="Gene3D" id="3.80.10.10">
    <property type="entry name" value="Ribonuclease Inhibitor"/>
    <property type="match status" value="1"/>
</dbReference>
<dbReference type="GeneID" id="123160827"/>
<proteinExistence type="predicted"/>
<dbReference type="AlphaFoldDB" id="A0A3B6SGE2"/>
<dbReference type="PANTHER" id="PTHR38926:SF33">
    <property type="entry name" value="F-BOX DOMAIN-CONTAINING PROTEIN"/>
    <property type="match status" value="1"/>
</dbReference>
<dbReference type="InterPro" id="IPR036047">
    <property type="entry name" value="F-box-like_dom_sf"/>
</dbReference>
<dbReference type="EnsemblPlants" id="TraesCS7B02G098400.1">
    <property type="protein sequence ID" value="TraesCS7B02G098400.1"/>
    <property type="gene ID" value="TraesCS7B02G098400"/>
</dbReference>
<dbReference type="OrthoDB" id="2095648at2759"/>
<dbReference type="Proteomes" id="UP000019116">
    <property type="component" value="Chromosome 7B"/>
</dbReference>
<dbReference type="Pfam" id="PF12937">
    <property type="entry name" value="F-box-like"/>
    <property type="match status" value="1"/>
</dbReference>
<dbReference type="Gramene" id="TraesSYM5B03G02919430.1">
    <property type="protein sequence ID" value="TraesSYM5B03G02919430.1"/>
    <property type="gene ID" value="TraesSYM5B03G02919430"/>
</dbReference>
<keyword evidence="4" id="KW-1185">Reference proteome</keyword>
<dbReference type="SMR" id="A0A3B6SGE2"/>
<dbReference type="PANTHER" id="PTHR38926">
    <property type="entry name" value="F-BOX DOMAIN CONTAINING PROTEIN, EXPRESSED"/>
    <property type="match status" value="1"/>
</dbReference>
<dbReference type="GO" id="GO:1905761">
    <property type="term" value="F:SCF ubiquitin ligase complex binding"/>
    <property type="evidence" value="ECO:0000318"/>
    <property type="project" value="GO_Central"/>
</dbReference>
<dbReference type="Gramene" id="TraesSTA7B03G04078190.1">
    <property type="protein sequence ID" value="TraesSTA7B03G04078190.1"/>
    <property type="gene ID" value="TraesSTA7B03G04078190"/>
</dbReference>
<dbReference type="Gramene" id="TraesLAC7B03G04034720.1">
    <property type="protein sequence ID" value="TraesLAC7B03G04034720.1"/>
    <property type="gene ID" value="TraesLAC7B03G04034720"/>
</dbReference>
<sequence>MAAPPSLSYLLEEPRRLPPPPPPQDGMDTEAEWRDWAELPRDVLLAVLSRLDHIEILMGPDMVCSPWRRAATDEPELWRRIDMRFHYADGFYLNSRKLLQMVRAAMRRGAGRCEAFWGGSYVTERILSLVGNAAPSLKSLRLIECHDIVDLAFKLVITKFRMLEELELSNCMHRFPETLEVVGDACPLLKRFRLSQRSFYSECVDDSAAMAIAKMPELRSLQLTANSLTNSGLELILNGCPLLESLDIRSCYHVCMDDEMQAKCARIKTLRHPEDSMDDYDMSFNYTIPRPCWSTEPIEYSMGCQSPY</sequence>
<protein>
    <recommendedName>
        <fullName evidence="2">F-box domain-containing protein</fullName>
    </recommendedName>
</protein>
<dbReference type="Gramene" id="TraesARI5B03G02933020.1">
    <property type="protein sequence ID" value="TraesARI5B03G02933020.1"/>
    <property type="gene ID" value="TraesARI5B03G02933020"/>
</dbReference>
<reference evidence="3" key="1">
    <citation type="submission" date="2018-08" db="EMBL/GenBank/DDBJ databases">
        <authorList>
            <person name="Rossello M."/>
        </authorList>
    </citation>
    <scope>NUCLEOTIDE SEQUENCE [LARGE SCALE GENOMIC DNA]</scope>
    <source>
        <strain evidence="3">cv. Chinese Spring</strain>
    </source>
</reference>
<dbReference type="Gramene" id="TraesLDM7B03G04085970.1">
    <property type="protein sequence ID" value="TraesLDM7B03G04085970.1"/>
    <property type="gene ID" value="TraesLDM7B03G04085970"/>
</dbReference>
<dbReference type="Gramene" id="TraesCAD_scaffold_065258_01G000200.1">
    <property type="protein sequence ID" value="TraesCAD_scaffold_065258_01G000200.1"/>
    <property type="gene ID" value="TraesCAD_scaffold_065258_01G000200"/>
</dbReference>
<dbReference type="PaxDb" id="4565-Traes_7BS_270A37C90.2"/>
<evidence type="ECO:0000313" key="4">
    <source>
        <dbReference type="Proteomes" id="UP000019116"/>
    </source>
</evidence>
<dbReference type="Gramene" id="TraesNOR7B03G04127770.1">
    <property type="protein sequence ID" value="TraesNOR7B03G04127770.1"/>
    <property type="gene ID" value="TraesNOR7B03G04127770"/>
</dbReference>
<feature type="region of interest" description="Disordered" evidence="1">
    <location>
        <begin position="1"/>
        <end position="29"/>
    </location>
</feature>
<dbReference type="InterPro" id="IPR001810">
    <property type="entry name" value="F-box_dom"/>
</dbReference>
<dbReference type="InterPro" id="IPR032675">
    <property type="entry name" value="LRR_dom_sf"/>
</dbReference>
<feature type="domain" description="F-box" evidence="2">
    <location>
        <begin position="33"/>
        <end position="81"/>
    </location>
</feature>
<dbReference type="Gramene" id="TraesJUL7B03G04120610.1">
    <property type="protein sequence ID" value="TraesJUL7B03G04120610.1"/>
    <property type="gene ID" value="TraesJUL7B03G04120610"/>
</dbReference>
<dbReference type="RefSeq" id="XP_044434595.1">
    <property type="nucleotide sequence ID" value="XM_044578660.1"/>
</dbReference>
<dbReference type="Gramene" id="TraesWEE_scaffold_083504_01G000200.1">
    <property type="protein sequence ID" value="TraesWEE_scaffold_083504_01G000200.1"/>
    <property type="gene ID" value="TraesWEE_scaffold_083504_01G000200"/>
</dbReference>
<evidence type="ECO:0000256" key="1">
    <source>
        <dbReference type="SAM" id="MobiDB-lite"/>
    </source>
</evidence>
<dbReference type="FunFam" id="1.20.1280.50:FF:000037">
    <property type="entry name" value="F-box protein SKIP19"/>
    <property type="match status" value="1"/>
</dbReference>
<dbReference type="Gramene" id="TraesMAC7B03G04077700.1">
    <property type="protein sequence ID" value="TraesMAC7B03G04077700.1"/>
    <property type="gene ID" value="TraesMAC7B03G04077700"/>
</dbReference>
<organism evidence="3">
    <name type="scientific">Triticum aestivum</name>
    <name type="common">Wheat</name>
    <dbReference type="NCBI Taxonomy" id="4565"/>
    <lineage>
        <taxon>Eukaryota</taxon>
        <taxon>Viridiplantae</taxon>
        <taxon>Streptophyta</taxon>
        <taxon>Embryophyta</taxon>
        <taxon>Tracheophyta</taxon>
        <taxon>Spermatophyta</taxon>
        <taxon>Magnoliopsida</taxon>
        <taxon>Liliopsida</taxon>
        <taxon>Poales</taxon>
        <taxon>Poaceae</taxon>
        <taxon>BOP clade</taxon>
        <taxon>Pooideae</taxon>
        <taxon>Triticodae</taxon>
        <taxon>Triticeae</taxon>
        <taxon>Triticinae</taxon>
        <taxon>Triticum</taxon>
    </lineage>
</organism>
<dbReference type="SUPFAM" id="SSF52047">
    <property type="entry name" value="RNI-like"/>
    <property type="match status" value="1"/>
</dbReference>
<dbReference type="Gramene" id="TraesPARA_EIv1.0_2390990.1">
    <property type="protein sequence ID" value="TraesPARA_EIv1.0_2390990.1.CDS"/>
    <property type="gene ID" value="TraesPARA_EIv1.0_2390990"/>
</dbReference>
<dbReference type="Pfam" id="PF24758">
    <property type="entry name" value="LRR_At5g56370"/>
    <property type="match status" value="1"/>
</dbReference>
<dbReference type="Gramene" id="TraesROB_scaffold_003299_01G000200.1">
    <property type="protein sequence ID" value="TraesROB_scaffold_003299_01G000200.1"/>
    <property type="gene ID" value="TraesROB_scaffold_003299_01G000200"/>
</dbReference>
<dbReference type="PROSITE" id="PS50181">
    <property type="entry name" value="FBOX"/>
    <property type="match status" value="1"/>
</dbReference>
<name>A0A3B6SGE2_WHEAT</name>